<dbReference type="GO" id="GO:0046872">
    <property type="term" value="F:metal ion binding"/>
    <property type="evidence" value="ECO:0007669"/>
    <property type="project" value="UniProtKB-KW"/>
</dbReference>
<evidence type="ECO:0000256" key="5">
    <source>
        <dbReference type="ARBA" id="ARBA00023002"/>
    </source>
</evidence>
<dbReference type="PANTHER" id="PTHR30600">
    <property type="entry name" value="CYTOCHROME C PEROXIDASE-RELATED"/>
    <property type="match status" value="1"/>
</dbReference>
<keyword evidence="4" id="KW-0732">Signal</keyword>
<dbReference type="GO" id="GO:0030313">
    <property type="term" value="C:cell envelope"/>
    <property type="evidence" value="ECO:0007669"/>
    <property type="project" value="UniProtKB-SubCell"/>
</dbReference>
<dbReference type="SUPFAM" id="SSF46626">
    <property type="entry name" value="Cytochrome c"/>
    <property type="match status" value="2"/>
</dbReference>
<keyword evidence="6 7" id="KW-0408">Iron</keyword>
<evidence type="ECO:0000256" key="3">
    <source>
        <dbReference type="ARBA" id="ARBA00022723"/>
    </source>
</evidence>
<proteinExistence type="predicted"/>
<dbReference type="InterPro" id="IPR051395">
    <property type="entry name" value="Cytochrome_c_Peroxidase/MauG"/>
</dbReference>
<dbReference type="GO" id="GO:0020037">
    <property type="term" value="F:heme binding"/>
    <property type="evidence" value="ECO:0007669"/>
    <property type="project" value="InterPro"/>
</dbReference>
<dbReference type="OrthoDB" id="9805202at2"/>
<keyword evidence="3 7" id="KW-0479">Metal-binding</keyword>
<dbReference type="InterPro" id="IPR009056">
    <property type="entry name" value="Cyt_c-like_dom"/>
</dbReference>
<dbReference type="GO" id="GO:0004130">
    <property type="term" value="F:cytochrome-c peroxidase activity"/>
    <property type="evidence" value="ECO:0007669"/>
    <property type="project" value="TreeGrafter"/>
</dbReference>
<keyword evidence="10" id="KW-1185">Reference proteome</keyword>
<name>A0A286F7E7_9BACT</name>
<feature type="domain" description="Cytochrome c" evidence="8">
    <location>
        <begin position="302"/>
        <end position="435"/>
    </location>
</feature>
<dbReference type="InterPro" id="IPR004852">
    <property type="entry name" value="Di-haem_cyt_c_peroxidsae"/>
</dbReference>
<dbReference type="PROSITE" id="PS51007">
    <property type="entry name" value="CYTC"/>
    <property type="match status" value="2"/>
</dbReference>
<evidence type="ECO:0000256" key="2">
    <source>
        <dbReference type="ARBA" id="ARBA00022617"/>
    </source>
</evidence>
<evidence type="ECO:0000256" key="1">
    <source>
        <dbReference type="ARBA" id="ARBA00004196"/>
    </source>
</evidence>
<feature type="domain" description="Cytochrome c" evidence="8">
    <location>
        <begin position="454"/>
        <end position="596"/>
    </location>
</feature>
<dbReference type="GO" id="GO:0009055">
    <property type="term" value="F:electron transfer activity"/>
    <property type="evidence" value="ECO:0007669"/>
    <property type="project" value="InterPro"/>
</dbReference>
<evidence type="ECO:0000256" key="7">
    <source>
        <dbReference type="PROSITE-ProRule" id="PRU00433"/>
    </source>
</evidence>
<evidence type="ECO:0000256" key="4">
    <source>
        <dbReference type="ARBA" id="ARBA00022729"/>
    </source>
</evidence>
<dbReference type="Gene3D" id="1.10.760.10">
    <property type="entry name" value="Cytochrome c-like domain"/>
    <property type="match status" value="2"/>
</dbReference>
<dbReference type="Gene3D" id="1.20.1420.20">
    <property type="entry name" value="M75 peptidase, HXXE motif"/>
    <property type="match status" value="1"/>
</dbReference>
<protein>
    <submittedName>
        <fullName evidence="9">Cytochrome c peroxidase</fullName>
    </submittedName>
</protein>
<evidence type="ECO:0000313" key="10">
    <source>
        <dbReference type="Proteomes" id="UP000219452"/>
    </source>
</evidence>
<keyword evidence="2 7" id="KW-0349">Heme</keyword>
<keyword evidence="9" id="KW-0575">Peroxidase</keyword>
<evidence type="ECO:0000259" key="8">
    <source>
        <dbReference type="PROSITE" id="PS51007"/>
    </source>
</evidence>
<dbReference type="Pfam" id="PF03150">
    <property type="entry name" value="CCP_MauG"/>
    <property type="match status" value="1"/>
</dbReference>
<dbReference type="InterPro" id="IPR036909">
    <property type="entry name" value="Cyt_c-like_dom_sf"/>
</dbReference>
<dbReference type="AlphaFoldDB" id="A0A286F7E7"/>
<evidence type="ECO:0000313" key="9">
    <source>
        <dbReference type="EMBL" id="SOD79145.1"/>
    </source>
</evidence>
<dbReference type="Proteomes" id="UP000219452">
    <property type="component" value="Unassembled WGS sequence"/>
</dbReference>
<dbReference type="EMBL" id="OCNH01000001">
    <property type="protein sequence ID" value="SOD79145.1"/>
    <property type="molecule type" value="Genomic_DNA"/>
</dbReference>
<sequence length="626" mass="69931">MYRLLRLFIGVVILLAFLPKQNTPNSDGVAVYQQFLIDNSRFRQQVEQLTVYVSTNAPDDSLRAAFRRSRLAYKQMEWLLDYYQPFLASHINGPPVVEVEGNEPGQVPILPSGLQVVETFLFPDYNPTRKAELTRELTVLLTYSTRLEQGIPEGKLGDADILTSIQQQLFRIIALGISGYDAPEAKTGLAEAAASLQAVQNAFRPYAAQLPPEIAVQLANRWREAIGVLERSKNFETFDRVSFIRQQLYPLCRALKQARQILNIPAGGRNHFLSSTVATLSDTGVFRPDYLINFGEFVSTPQKVALGRLLFFDPILSGNNARSCASCHQPERAFTDGRVRSRSFKGRKQVLRNAPTLINAGLQNAQFYDSRALYLEDQAHDVLSNAHEMRTSPHEVVAKLSSSATYRKMFAEAFPNGLTAPAVRNALAAYIRSLTGLNARPDRYLRGDSVALSAEEMLGFNLFLGKARCATCHFFPIFNGFVPPHYEKTESEIIGVPRSPKTRNARLDADIGKFGTYQKNLHRFAFKTPTVRNVALTAPYMHNGVYKTLEQVVDFYNRGGGRGIGIPLDGQTLPDAPLNLTSVEQKAVVAFLNALTDTTGLTQRPHELPLMDQQTKLNWRKPGGRY</sequence>
<dbReference type="InterPro" id="IPR038352">
    <property type="entry name" value="Imelysin_sf"/>
</dbReference>
<accession>A0A286F7E7</accession>
<comment type="subcellular location">
    <subcellularLocation>
        <location evidence="1">Cell envelope</location>
    </subcellularLocation>
</comment>
<evidence type="ECO:0000256" key="6">
    <source>
        <dbReference type="ARBA" id="ARBA00023004"/>
    </source>
</evidence>
<dbReference type="PANTHER" id="PTHR30600:SF10">
    <property type="entry name" value="BLL6722 PROTEIN"/>
    <property type="match status" value="1"/>
</dbReference>
<gene>
    <name evidence="9" type="ORF">SAMN06269250_0821</name>
</gene>
<reference evidence="10" key="1">
    <citation type="submission" date="2017-09" db="EMBL/GenBank/DDBJ databases">
        <authorList>
            <person name="Varghese N."/>
            <person name="Submissions S."/>
        </authorList>
    </citation>
    <scope>NUCLEOTIDE SEQUENCE [LARGE SCALE GENOMIC DNA]</scope>
    <source>
        <strain evidence="10">DSM 29961</strain>
    </source>
</reference>
<organism evidence="9 10">
    <name type="scientific">Spirosoma fluviale</name>
    <dbReference type="NCBI Taxonomy" id="1597977"/>
    <lineage>
        <taxon>Bacteria</taxon>
        <taxon>Pseudomonadati</taxon>
        <taxon>Bacteroidota</taxon>
        <taxon>Cytophagia</taxon>
        <taxon>Cytophagales</taxon>
        <taxon>Cytophagaceae</taxon>
        <taxon>Spirosoma</taxon>
    </lineage>
</organism>
<keyword evidence="5" id="KW-0560">Oxidoreductase</keyword>